<proteinExistence type="predicted"/>
<dbReference type="InterPro" id="IPR023213">
    <property type="entry name" value="CAT-like_dom_sf"/>
</dbReference>
<feature type="region of interest" description="Disordered" evidence="1">
    <location>
        <begin position="1"/>
        <end position="20"/>
    </location>
</feature>
<gene>
    <name evidence="2" type="ORF">GOP47_0023795</name>
</gene>
<protein>
    <submittedName>
        <fullName evidence="2">Uncharacterized protein</fullName>
    </submittedName>
</protein>
<dbReference type="OrthoDB" id="1862401at2759"/>
<organism evidence="2 3">
    <name type="scientific">Adiantum capillus-veneris</name>
    <name type="common">Maidenhair fern</name>
    <dbReference type="NCBI Taxonomy" id="13818"/>
    <lineage>
        <taxon>Eukaryota</taxon>
        <taxon>Viridiplantae</taxon>
        <taxon>Streptophyta</taxon>
        <taxon>Embryophyta</taxon>
        <taxon>Tracheophyta</taxon>
        <taxon>Polypodiopsida</taxon>
        <taxon>Polypodiidae</taxon>
        <taxon>Polypodiales</taxon>
        <taxon>Pteridineae</taxon>
        <taxon>Pteridaceae</taxon>
        <taxon>Vittarioideae</taxon>
        <taxon>Adiantum</taxon>
    </lineage>
</organism>
<keyword evidence="3" id="KW-1185">Reference proteome</keyword>
<comment type="caution">
    <text evidence="2">The sequence shown here is derived from an EMBL/GenBank/DDBJ whole genome shotgun (WGS) entry which is preliminary data.</text>
</comment>
<dbReference type="EMBL" id="JABFUD020000023">
    <property type="protein sequence ID" value="KAI5061290.1"/>
    <property type="molecule type" value="Genomic_DNA"/>
</dbReference>
<evidence type="ECO:0000313" key="3">
    <source>
        <dbReference type="Proteomes" id="UP000886520"/>
    </source>
</evidence>
<accession>A0A9D4U572</accession>
<dbReference type="Gene3D" id="3.30.559.10">
    <property type="entry name" value="Chloramphenicol acetyltransferase-like domain"/>
    <property type="match status" value="1"/>
</dbReference>
<name>A0A9D4U572_ADICA</name>
<evidence type="ECO:0000313" key="2">
    <source>
        <dbReference type="EMBL" id="KAI5061290.1"/>
    </source>
</evidence>
<feature type="region of interest" description="Disordered" evidence="1">
    <location>
        <begin position="65"/>
        <end position="84"/>
    </location>
</feature>
<reference evidence="2" key="1">
    <citation type="submission" date="2021-01" db="EMBL/GenBank/DDBJ databases">
        <title>Adiantum capillus-veneris genome.</title>
        <authorList>
            <person name="Fang Y."/>
            <person name="Liao Q."/>
        </authorList>
    </citation>
    <scope>NUCLEOTIDE SEQUENCE</scope>
    <source>
        <strain evidence="2">H3</strain>
        <tissue evidence="2">Leaf</tissue>
    </source>
</reference>
<sequence>MGLMTRAQKPSPENGGKSLTKPDPLVQYVFTLSTSAIKKLKSEACEGFTSFELTCVHFWKRTSSARKSPPSEKRKCRGQKFPRGLHNEEANGDGSIVAILKDLLAEGEKLVHPDLMADHEALGYDSSSCSRRCQFAHRWKWRKRVLILMEILSLLVWSGDCRQSFDPGVCRAQVGSFCTFSPCDCEEYLWQ</sequence>
<dbReference type="AlphaFoldDB" id="A0A9D4U572"/>
<evidence type="ECO:0000256" key="1">
    <source>
        <dbReference type="SAM" id="MobiDB-lite"/>
    </source>
</evidence>
<dbReference type="Proteomes" id="UP000886520">
    <property type="component" value="Chromosome 23"/>
</dbReference>